<comment type="caution">
    <text evidence="2">The sequence shown here is derived from an EMBL/GenBank/DDBJ whole genome shotgun (WGS) entry which is preliminary data.</text>
</comment>
<accession>A0A8X8X0B5</accession>
<protein>
    <recommendedName>
        <fullName evidence="1">FAR1 domain-containing protein</fullName>
    </recommendedName>
</protein>
<dbReference type="PANTHER" id="PTHR46328:SF31">
    <property type="entry name" value="PROTEIN FAR1-RELATED SEQUENCE 5-LIKE"/>
    <property type="match status" value="1"/>
</dbReference>
<evidence type="ECO:0000313" key="2">
    <source>
        <dbReference type="EMBL" id="KAG6403520.1"/>
    </source>
</evidence>
<organism evidence="2">
    <name type="scientific">Salvia splendens</name>
    <name type="common">Scarlet sage</name>
    <dbReference type="NCBI Taxonomy" id="180675"/>
    <lineage>
        <taxon>Eukaryota</taxon>
        <taxon>Viridiplantae</taxon>
        <taxon>Streptophyta</taxon>
        <taxon>Embryophyta</taxon>
        <taxon>Tracheophyta</taxon>
        <taxon>Spermatophyta</taxon>
        <taxon>Magnoliopsida</taxon>
        <taxon>eudicotyledons</taxon>
        <taxon>Gunneridae</taxon>
        <taxon>Pentapetalae</taxon>
        <taxon>asterids</taxon>
        <taxon>lamiids</taxon>
        <taxon>Lamiales</taxon>
        <taxon>Lamiaceae</taxon>
        <taxon>Nepetoideae</taxon>
        <taxon>Mentheae</taxon>
        <taxon>Salviinae</taxon>
        <taxon>Salvia</taxon>
        <taxon>Salvia subgen. Calosphace</taxon>
        <taxon>core Calosphace</taxon>
    </lineage>
</organism>
<gene>
    <name evidence="2" type="ORF">SASPL_135744</name>
</gene>
<keyword evidence="3" id="KW-1185">Reference proteome</keyword>
<dbReference type="EMBL" id="PNBA02000013">
    <property type="protein sequence ID" value="KAG6403520.1"/>
    <property type="molecule type" value="Genomic_DNA"/>
</dbReference>
<dbReference type="PANTHER" id="PTHR46328">
    <property type="entry name" value="FAR-RED IMPAIRED RESPONSIVE (FAR1) FAMILY PROTEIN-RELATED"/>
    <property type="match status" value="1"/>
</dbReference>
<reference evidence="2" key="2">
    <citation type="submission" date="2020-08" db="EMBL/GenBank/DDBJ databases">
        <title>Plant Genome Project.</title>
        <authorList>
            <person name="Zhang R.-G."/>
        </authorList>
    </citation>
    <scope>NUCLEOTIDE SEQUENCE</scope>
    <source>
        <strain evidence="2">Huo1</strain>
        <tissue evidence="2">Leaf</tissue>
    </source>
</reference>
<evidence type="ECO:0000259" key="1">
    <source>
        <dbReference type="Pfam" id="PF03101"/>
    </source>
</evidence>
<dbReference type="Pfam" id="PF03101">
    <property type="entry name" value="FAR1"/>
    <property type="match status" value="1"/>
</dbReference>
<reference evidence="2" key="1">
    <citation type="submission" date="2018-01" db="EMBL/GenBank/DDBJ databases">
        <authorList>
            <person name="Mao J.F."/>
        </authorList>
    </citation>
    <scope>NUCLEOTIDE SEQUENCE</scope>
    <source>
        <strain evidence="2">Huo1</strain>
        <tissue evidence="2">Leaf</tissue>
    </source>
</reference>
<evidence type="ECO:0000313" key="3">
    <source>
        <dbReference type="Proteomes" id="UP000298416"/>
    </source>
</evidence>
<dbReference type="AlphaFoldDB" id="A0A8X8X0B5"/>
<feature type="domain" description="FAR1" evidence="1">
    <location>
        <begin position="19"/>
        <end position="84"/>
    </location>
</feature>
<name>A0A8X8X0B5_SALSN</name>
<sequence length="92" mass="10554">MGEPYTGMEFESEEAAMAYYDAYVKRVGFIVRIGDCHRSSQNGSVISRRFVCNKEGFRVSNNKVKRVEVRKPRAVTREGCPCFLGFTSPRRH</sequence>
<dbReference type="InterPro" id="IPR004330">
    <property type="entry name" value="FAR1_DNA_bnd_dom"/>
</dbReference>
<proteinExistence type="predicted"/>
<dbReference type="Proteomes" id="UP000298416">
    <property type="component" value="Unassembled WGS sequence"/>
</dbReference>